<dbReference type="InterPro" id="IPR036047">
    <property type="entry name" value="F-box-like_dom_sf"/>
</dbReference>
<keyword evidence="3" id="KW-1185">Reference proteome</keyword>
<sequence>MDRLPPEVIRSIVSHLDPLDCIECLRVCRHWQHIIPTLAARPWRDSTVDFDSYWMLSQIHVFGRFVRTARIRFKQYGSVTKAMHHLKACSSLERLELCDPGFTSADDIYAQLVSCLKSWPRLDTFAFTDVDTRGLNLADYILLAAKHNVRHIVCTGGTRCRFQLSEDSLQSSNLNALKSLVIDYPDIREDAIRALLSFTPNLEYLAVNGSNLFHYLLDENNEIRDPPLLENTLMSFIFTACPKIAHFHLDCRSGRLDVLDDDLQFPTKKAAAAVSDDDDLQAYPGSLRYYWNGLSEFDHAEYDMILKCQSTLEHLFISHIESSNFNPDWETFTRCFLPNTTLKYLSLPVTDQPMDWLNACQALEHLELHDIMSRLEHR</sequence>
<dbReference type="Pfam" id="PF12937">
    <property type="entry name" value="F-box-like"/>
    <property type="match status" value="1"/>
</dbReference>
<dbReference type="AlphaFoldDB" id="A0A068SA35"/>
<dbReference type="CDD" id="cd09917">
    <property type="entry name" value="F-box_SF"/>
    <property type="match status" value="1"/>
</dbReference>
<evidence type="ECO:0000313" key="3">
    <source>
        <dbReference type="Proteomes" id="UP000027586"/>
    </source>
</evidence>
<dbReference type="Gene3D" id="3.80.10.10">
    <property type="entry name" value="Ribonuclease Inhibitor"/>
    <property type="match status" value="1"/>
</dbReference>
<name>A0A068SA35_9FUNG</name>
<dbReference type="Gene3D" id="1.20.1280.50">
    <property type="match status" value="1"/>
</dbReference>
<organism evidence="2 3">
    <name type="scientific">Lichtheimia corymbifera JMRC:FSU:9682</name>
    <dbReference type="NCBI Taxonomy" id="1263082"/>
    <lineage>
        <taxon>Eukaryota</taxon>
        <taxon>Fungi</taxon>
        <taxon>Fungi incertae sedis</taxon>
        <taxon>Mucoromycota</taxon>
        <taxon>Mucoromycotina</taxon>
        <taxon>Mucoromycetes</taxon>
        <taxon>Mucorales</taxon>
        <taxon>Lichtheimiaceae</taxon>
        <taxon>Lichtheimia</taxon>
    </lineage>
</organism>
<dbReference type="VEuPathDB" id="FungiDB:LCOR_09692.1"/>
<feature type="domain" description="F-box" evidence="1">
    <location>
        <begin position="1"/>
        <end position="46"/>
    </location>
</feature>
<protein>
    <recommendedName>
        <fullName evidence="1">F-box domain-containing protein</fullName>
    </recommendedName>
</protein>
<dbReference type="SMART" id="SM00256">
    <property type="entry name" value="FBOX"/>
    <property type="match status" value="1"/>
</dbReference>
<dbReference type="InterPro" id="IPR032675">
    <property type="entry name" value="LRR_dom_sf"/>
</dbReference>
<dbReference type="OrthoDB" id="10475947at2759"/>
<reference evidence="2" key="1">
    <citation type="submission" date="2013-08" db="EMBL/GenBank/DDBJ databases">
        <title>Gene expansion shapes genome architecture in the human pathogen Lichtheimia corymbifera: an evolutionary genomics analysis in the ancient terrestrial Mucorales (Mucoromycotina).</title>
        <authorList>
            <person name="Schwartze V.U."/>
            <person name="Winter S."/>
            <person name="Shelest E."/>
            <person name="Marcet-Houben M."/>
            <person name="Horn F."/>
            <person name="Wehner S."/>
            <person name="Hoffmann K."/>
            <person name="Riege K."/>
            <person name="Sammeth M."/>
            <person name="Nowrousian M."/>
            <person name="Valiante V."/>
            <person name="Linde J."/>
            <person name="Jacobsen I.D."/>
            <person name="Marz M."/>
            <person name="Brakhage A.A."/>
            <person name="Gabaldon T."/>
            <person name="Bocker S."/>
            <person name="Voigt K."/>
        </authorList>
    </citation>
    <scope>NUCLEOTIDE SEQUENCE [LARGE SCALE GENOMIC DNA]</scope>
    <source>
        <strain evidence="2">FSU 9682</strain>
    </source>
</reference>
<dbReference type="InterPro" id="IPR001810">
    <property type="entry name" value="F-box_dom"/>
</dbReference>
<dbReference type="SUPFAM" id="SSF52047">
    <property type="entry name" value="RNI-like"/>
    <property type="match status" value="1"/>
</dbReference>
<evidence type="ECO:0000259" key="1">
    <source>
        <dbReference type="PROSITE" id="PS50181"/>
    </source>
</evidence>
<comment type="caution">
    <text evidence="2">The sequence shown here is derived from an EMBL/GenBank/DDBJ whole genome shotgun (WGS) entry which is preliminary data.</text>
</comment>
<dbReference type="SUPFAM" id="SSF81383">
    <property type="entry name" value="F-box domain"/>
    <property type="match status" value="1"/>
</dbReference>
<evidence type="ECO:0000313" key="2">
    <source>
        <dbReference type="EMBL" id="CDH58845.1"/>
    </source>
</evidence>
<dbReference type="EMBL" id="CBTN010000061">
    <property type="protein sequence ID" value="CDH58845.1"/>
    <property type="molecule type" value="Genomic_DNA"/>
</dbReference>
<gene>
    <name evidence="2" type="ORF">LCOR_09692.1</name>
</gene>
<proteinExistence type="predicted"/>
<dbReference type="PROSITE" id="PS50181">
    <property type="entry name" value="FBOX"/>
    <property type="match status" value="1"/>
</dbReference>
<dbReference type="Proteomes" id="UP000027586">
    <property type="component" value="Unassembled WGS sequence"/>
</dbReference>
<accession>A0A068SA35</accession>